<sequence>MKNYDYEVHLGLLHNEAPAKIDLNTGEVIEVKATKKNRLPEGQQLSMQKNFVKLENRLKPFLKENLNTNEMCILYEMIQMIEYKTNSLKPLRDDTSLKELSEIFQVGKNQIKKYLSSLYKLGVYSQHRVYTDHDKEWWVLNPDVAFNGKFGDTQLFNHFKDTRISKYVQMLNKTEK</sequence>
<evidence type="ECO:0000313" key="1">
    <source>
        <dbReference type="EMBL" id="CAB4154751.1"/>
    </source>
</evidence>
<dbReference type="EMBL" id="LR796618">
    <property type="protein sequence ID" value="CAB4154751.1"/>
    <property type="molecule type" value="Genomic_DNA"/>
</dbReference>
<protein>
    <submittedName>
        <fullName evidence="1">Uncharacterized protein</fullName>
    </submittedName>
</protein>
<name>A0A6J5NBA8_9CAUD</name>
<accession>A0A6J5NBA8</accession>
<reference evidence="1" key="1">
    <citation type="submission" date="2020-04" db="EMBL/GenBank/DDBJ databases">
        <authorList>
            <person name="Chiriac C."/>
            <person name="Salcher M."/>
            <person name="Ghai R."/>
            <person name="Kavagutti S V."/>
        </authorList>
    </citation>
    <scope>NUCLEOTIDE SEQUENCE</scope>
</reference>
<proteinExistence type="predicted"/>
<gene>
    <name evidence="1" type="ORF">UFOVP648_30</name>
</gene>
<organism evidence="1">
    <name type="scientific">uncultured Caudovirales phage</name>
    <dbReference type="NCBI Taxonomy" id="2100421"/>
    <lineage>
        <taxon>Viruses</taxon>
        <taxon>Duplodnaviria</taxon>
        <taxon>Heunggongvirae</taxon>
        <taxon>Uroviricota</taxon>
        <taxon>Caudoviricetes</taxon>
        <taxon>Peduoviridae</taxon>
        <taxon>Maltschvirus</taxon>
        <taxon>Maltschvirus maltsch</taxon>
    </lineage>
</organism>